<dbReference type="EMBL" id="BAABHD010000076">
    <property type="protein sequence ID" value="GAA4464144.1"/>
    <property type="molecule type" value="Genomic_DNA"/>
</dbReference>
<evidence type="ECO:0000313" key="1">
    <source>
        <dbReference type="EMBL" id="GAA4464144.1"/>
    </source>
</evidence>
<dbReference type="RefSeq" id="WP_345246948.1">
    <property type="nucleotide sequence ID" value="NZ_BAABHD010000076.1"/>
</dbReference>
<organism evidence="1 2">
    <name type="scientific">Nibrella saemangeumensis</name>
    <dbReference type="NCBI Taxonomy" id="1084526"/>
    <lineage>
        <taxon>Bacteria</taxon>
        <taxon>Pseudomonadati</taxon>
        <taxon>Bacteroidota</taxon>
        <taxon>Cytophagia</taxon>
        <taxon>Cytophagales</taxon>
        <taxon>Spirosomataceae</taxon>
        <taxon>Nibrella</taxon>
    </lineage>
</organism>
<proteinExistence type="predicted"/>
<evidence type="ECO:0000313" key="2">
    <source>
        <dbReference type="Proteomes" id="UP001501175"/>
    </source>
</evidence>
<keyword evidence="2" id="KW-1185">Reference proteome</keyword>
<comment type="caution">
    <text evidence="1">The sequence shown here is derived from an EMBL/GenBank/DDBJ whole genome shotgun (WGS) entry which is preliminary data.</text>
</comment>
<accession>A0ABP8NAS7</accession>
<sequence length="143" mass="16331">MAYANSICTPILEISALLIIEPMGQISTREYLTQLQNLKRSFTTLLYFNAESPKRIQWAIANAINYLESVNVTGILKSRVEDALKDLKSAHSNADTFARDMKPDLKDRDLKVIHDDPTYWYQQVIGTAESAMDRIIDYLTDNE</sequence>
<gene>
    <name evidence="1" type="ORF">GCM10023189_43030</name>
</gene>
<name>A0ABP8NAS7_9BACT</name>
<dbReference type="Proteomes" id="UP001501175">
    <property type="component" value="Unassembled WGS sequence"/>
</dbReference>
<protein>
    <submittedName>
        <fullName evidence="1">Uncharacterized protein</fullName>
    </submittedName>
</protein>
<reference evidence="2" key="1">
    <citation type="journal article" date="2019" name="Int. J. Syst. Evol. Microbiol.">
        <title>The Global Catalogue of Microorganisms (GCM) 10K type strain sequencing project: providing services to taxonomists for standard genome sequencing and annotation.</title>
        <authorList>
            <consortium name="The Broad Institute Genomics Platform"/>
            <consortium name="The Broad Institute Genome Sequencing Center for Infectious Disease"/>
            <person name="Wu L."/>
            <person name="Ma J."/>
        </authorList>
    </citation>
    <scope>NUCLEOTIDE SEQUENCE [LARGE SCALE GENOMIC DNA]</scope>
    <source>
        <strain evidence="2">JCM 17927</strain>
    </source>
</reference>